<dbReference type="InterPro" id="IPR001611">
    <property type="entry name" value="Leu-rich_rpt"/>
</dbReference>
<dbReference type="GO" id="GO:0005737">
    <property type="term" value="C:cytoplasm"/>
    <property type="evidence" value="ECO:0007669"/>
    <property type="project" value="TreeGrafter"/>
</dbReference>
<keyword evidence="2" id="KW-0677">Repeat</keyword>
<feature type="domain" description="Disease resistance R13L4/SHOC-2-like LRR" evidence="4">
    <location>
        <begin position="244"/>
        <end position="347"/>
    </location>
</feature>
<dbReference type="EMBL" id="JAHXZJ010000374">
    <property type="protein sequence ID" value="KAH0560446.1"/>
    <property type="molecule type" value="Genomic_DNA"/>
</dbReference>
<protein>
    <recommendedName>
        <fullName evidence="8">Leucine-rich repeat protein 1</fullName>
    </recommendedName>
</protein>
<evidence type="ECO:0000256" key="3">
    <source>
        <dbReference type="ARBA" id="ARBA00023242"/>
    </source>
</evidence>
<dbReference type="Gene3D" id="3.80.10.10">
    <property type="entry name" value="Ribonuclease Inhibitor"/>
    <property type="match status" value="2"/>
</dbReference>
<dbReference type="Pfam" id="PF25344">
    <property type="entry name" value="PH_LRR1"/>
    <property type="match status" value="1"/>
</dbReference>
<dbReference type="InterPro" id="IPR032675">
    <property type="entry name" value="LRR_dom_sf"/>
</dbReference>
<comment type="caution">
    <text evidence="6">The sequence shown here is derived from an EMBL/GenBank/DDBJ whole genome shotgun (WGS) entry which is preliminary data.</text>
</comment>
<proteinExistence type="predicted"/>
<dbReference type="Pfam" id="PF23598">
    <property type="entry name" value="LRR_14"/>
    <property type="match status" value="1"/>
</dbReference>
<dbReference type="SUPFAM" id="SSF52058">
    <property type="entry name" value="L domain-like"/>
    <property type="match status" value="1"/>
</dbReference>
<sequence length="432" mass="48400">MKLVCNVEVNHRGLLAGSNVTRKKSQQSCLSIGKQCKKDELFIFLQSKPQSGNQMINKYKIDDNIENIFTKFINDGKSTIRFKEPPVDLNIKSNDALQLKSFLKALQLGFNKKLSDDTVVKLKDLNSKTNSFPVSTAKKKVFIRSKAEYPVLEGFPRTTEELHVSGLGRKSFDRQMLRLQSLRILNLSNNAISSIPKELGNVFACLTELNLASNLLGETPGVVNNYQSIKNKWLWLNGTSITKTLRLLDLSDNNLIFLPKQVGKLKGLVTLNVSSNRLETLPESIGVLPRLKYLDLSMNNLKSLPGSFRNLQLDTLNVTKCFSPSPQPEATEETTYIMSLKELAARVVVNKQIYYDGSIVPATLVDYMDNAHFCSMCGSSCFEEVICKYALKNLRSIAHAITSDVHTATADTLFNCILCSFKCSYIFKKRGL</sequence>
<dbReference type="SMART" id="SM00364">
    <property type="entry name" value="LRR_BAC"/>
    <property type="match status" value="4"/>
</dbReference>
<organism evidence="6 7">
    <name type="scientific">Cotesia glomerata</name>
    <name type="common">Lepidopteran parasitic wasp</name>
    <name type="synonym">Apanteles glomeratus</name>
    <dbReference type="NCBI Taxonomy" id="32391"/>
    <lineage>
        <taxon>Eukaryota</taxon>
        <taxon>Metazoa</taxon>
        <taxon>Ecdysozoa</taxon>
        <taxon>Arthropoda</taxon>
        <taxon>Hexapoda</taxon>
        <taxon>Insecta</taxon>
        <taxon>Pterygota</taxon>
        <taxon>Neoptera</taxon>
        <taxon>Endopterygota</taxon>
        <taxon>Hymenoptera</taxon>
        <taxon>Apocrita</taxon>
        <taxon>Ichneumonoidea</taxon>
        <taxon>Braconidae</taxon>
        <taxon>Microgastrinae</taxon>
        <taxon>Cotesia</taxon>
    </lineage>
</organism>
<accession>A0AAV7IVZ2</accession>
<feature type="domain" description="PIF1/LRR1 pleckstrin homology" evidence="5">
    <location>
        <begin position="1"/>
        <end position="113"/>
    </location>
</feature>
<evidence type="ECO:0000259" key="5">
    <source>
        <dbReference type="Pfam" id="PF25344"/>
    </source>
</evidence>
<keyword evidence="1" id="KW-0433">Leucine-rich repeat</keyword>
<name>A0AAV7IVZ2_COTGL</name>
<evidence type="ECO:0000256" key="1">
    <source>
        <dbReference type="ARBA" id="ARBA00022614"/>
    </source>
</evidence>
<dbReference type="SMART" id="SM00369">
    <property type="entry name" value="LRR_TYP"/>
    <property type="match status" value="3"/>
</dbReference>
<gene>
    <name evidence="6" type="ORF">KQX54_004638</name>
</gene>
<keyword evidence="7" id="KW-1185">Reference proteome</keyword>
<evidence type="ECO:0008006" key="8">
    <source>
        <dbReference type="Google" id="ProtNLM"/>
    </source>
</evidence>
<dbReference type="Proteomes" id="UP000826195">
    <property type="component" value="Unassembled WGS sequence"/>
</dbReference>
<dbReference type="Pfam" id="PF00560">
    <property type="entry name" value="LRR_1"/>
    <property type="match status" value="1"/>
</dbReference>
<evidence type="ECO:0000259" key="4">
    <source>
        <dbReference type="Pfam" id="PF23598"/>
    </source>
</evidence>
<dbReference type="PANTHER" id="PTHR48051:SF52">
    <property type="entry name" value="LEUCINE-RICH REPEAT PROTEIN 1"/>
    <property type="match status" value="1"/>
</dbReference>
<dbReference type="PANTHER" id="PTHR48051">
    <property type="match status" value="1"/>
</dbReference>
<dbReference type="InterPro" id="IPR055414">
    <property type="entry name" value="LRR_R13L4/SHOC2-like"/>
</dbReference>
<evidence type="ECO:0000313" key="6">
    <source>
        <dbReference type="EMBL" id="KAH0560446.1"/>
    </source>
</evidence>
<keyword evidence="3" id="KW-0539">Nucleus</keyword>
<evidence type="ECO:0000256" key="2">
    <source>
        <dbReference type="ARBA" id="ARBA00022737"/>
    </source>
</evidence>
<dbReference type="InterPro" id="IPR003591">
    <property type="entry name" value="Leu-rich_rpt_typical-subtyp"/>
</dbReference>
<dbReference type="InterPro" id="IPR050216">
    <property type="entry name" value="LRR_domain-containing"/>
</dbReference>
<dbReference type="InterPro" id="IPR057437">
    <property type="entry name" value="PIF1/LRR1_PH"/>
</dbReference>
<dbReference type="AlphaFoldDB" id="A0AAV7IVZ2"/>
<evidence type="ECO:0000313" key="7">
    <source>
        <dbReference type="Proteomes" id="UP000826195"/>
    </source>
</evidence>
<dbReference type="PROSITE" id="PS51450">
    <property type="entry name" value="LRR"/>
    <property type="match status" value="2"/>
</dbReference>
<reference evidence="6 7" key="1">
    <citation type="journal article" date="2021" name="J. Hered.">
        <title>A chromosome-level genome assembly of the parasitoid wasp, Cotesia glomerata (Hymenoptera: Braconidae).</title>
        <authorList>
            <person name="Pinto B.J."/>
            <person name="Weis J.J."/>
            <person name="Gamble T."/>
            <person name="Ode P.J."/>
            <person name="Paul R."/>
            <person name="Zaspel J.M."/>
        </authorList>
    </citation>
    <scope>NUCLEOTIDE SEQUENCE [LARGE SCALE GENOMIC DNA]</scope>
    <source>
        <strain evidence="6">CgM1</strain>
    </source>
</reference>